<dbReference type="PANTHER" id="PTHR34989">
    <property type="entry name" value="PROTEIN HDED"/>
    <property type="match status" value="1"/>
</dbReference>
<dbReference type="EMBL" id="CP157743">
    <property type="protein sequence ID" value="XBS19222.1"/>
    <property type="molecule type" value="Genomic_DNA"/>
</dbReference>
<dbReference type="PANTHER" id="PTHR34989:SF1">
    <property type="entry name" value="PROTEIN HDED"/>
    <property type="match status" value="1"/>
</dbReference>
<protein>
    <recommendedName>
        <fullName evidence="4">Acid-resistance membrane protein</fullName>
    </recommendedName>
</protein>
<evidence type="ECO:0000313" key="3">
    <source>
        <dbReference type="Proteomes" id="UP001225378"/>
    </source>
</evidence>
<keyword evidence="3" id="KW-1185">Reference proteome</keyword>
<evidence type="ECO:0008006" key="4">
    <source>
        <dbReference type="Google" id="ProtNLM"/>
    </source>
</evidence>
<dbReference type="KEGG" id="mech:Q9L42_012685"/>
<sequence length="192" mass="21330">MKPNKKPEFIQFTSNSVWYTLRGRAMVGIGITIAILCLVSPNVYMLGENASWLPVIGLVVLSVGVLRCIDGLNSKTTQGYLYNIQGGILDIVVGFLVFFSSNSSEIENENLLIVGYLLTQGIYRNVLLSASEIPNPLANRVTGLVSIILAFVVWYDWPTSMWFIAFSLSIDIIFRGWALMVMAASLKKHFND</sequence>
<feature type="transmembrane region" description="Helical" evidence="1">
    <location>
        <begin position="161"/>
        <end position="186"/>
    </location>
</feature>
<evidence type="ECO:0000313" key="2">
    <source>
        <dbReference type="EMBL" id="XBS19222.1"/>
    </source>
</evidence>
<accession>A0AAU7NQH2</accession>
<dbReference type="RefSeq" id="WP_305908031.1">
    <property type="nucleotide sequence ID" value="NZ_CP157743.1"/>
</dbReference>
<feature type="transmembrane region" description="Helical" evidence="1">
    <location>
        <begin position="50"/>
        <end position="69"/>
    </location>
</feature>
<feature type="transmembrane region" description="Helical" evidence="1">
    <location>
        <begin position="21"/>
        <end position="44"/>
    </location>
</feature>
<feature type="transmembrane region" description="Helical" evidence="1">
    <location>
        <begin position="81"/>
        <end position="99"/>
    </location>
</feature>
<reference evidence="2 3" key="1">
    <citation type="journal article" date="2024" name="Microbiology">
        <title>Methylomarinum rosea sp. nov., a novel halophilic methanotrophic bacterium from the hypersaline Lake Elton.</title>
        <authorList>
            <person name="Suleimanov R.Z."/>
            <person name="Oshkin I.Y."/>
            <person name="Danilova O.V."/>
            <person name="Suzina N.E."/>
            <person name="Dedysh S.N."/>
        </authorList>
    </citation>
    <scope>NUCLEOTIDE SEQUENCE [LARGE SCALE GENOMIC DNA]</scope>
    <source>
        <strain evidence="2 3">Ch1-1</strain>
    </source>
</reference>
<feature type="transmembrane region" description="Helical" evidence="1">
    <location>
        <begin position="137"/>
        <end position="155"/>
    </location>
</feature>
<dbReference type="InterPro" id="IPR052712">
    <property type="entry name" value="Acid_resist_chaperone_HdeD"/>
</dbReference>
<keyword evidence="1" id="KW-0472">Membrane</keyword>
<gene>
    <name evidence="2" type="ORF">Q9L42_012685</name>
</gene>
<dbReference type="GO" id="GO:0005886">
    <property type="term" value="C:plasma membrane"/>
    <property type="evidence" value="ECO:0007669"/>
    <property type="project" value="TreeGrafter"/>
</dbReference>
<evidence type="ECO:0000256" key="1">
    <source>
        <dbReference type="SAM" id="Phobius"/>
    </source>
</evidence>
<keyword evidence="1" id="KW-1133">Transmembrane helix</keyword>
<name>A0AAU7NQH2_9GAMM</name>
<proteinExistence type="predicted"/>
<keyword evidence="1" id="KW-0812">Transmembrane</keyword>
<dbReference type="AlphaFoldDB" id="A0AAU7NQH2"/>
<organism evidence="2 3">
    <name type="scientific">Methylomarinum roseum</name>
    <dbReference type="NCBI Taxonomy" id="3067653"/>
    <lineage>
        <taxon>Bacteria</taxon>
        <taxon>Pseudomonadati</taxon>
        <taxon>Pseudomonadota</taxon>
        <taxon>Gammaproteobacteria</taxon>
        <taxon>Methylococcales</taxon>
        <taxon>Methylococcaceae</taxon>
        <taxon>Methylomarinum</taxon>
    </lineage>
</organism>
<dbReference type="Proteomes" id="UP001225378">
    <property type="component" value="Chromosome"/>
</dbReference>